<sequence length="247" mass="27267">MARSVEGEGERENSQRGGASGTSNGVRVRTRPDPFLIVCRCFSFVTAVAAFLCIAVNVYAAVFSFKDGISEIFDGIFRCYAVVIALFVVVAETEWGFVIKFFKLGEFDRIPIKLDFFPAIFLLSSHHTLADCILDLSFAGVGVLGGEGYAADFIVNPIATFSVAVMTKAYPEDANDQMVLVLLQNIASYMLLACGVVYIISGILCIGLLKRARQKKEVSRDQAVKDLQELERRREELEALLLVEERV</sequence>
<dbReference type="Proteomes" id="UP000823749">
    <property type="component" value="Chromosome 11"/>
</dbReference>
<feature type="transmembrane region" description="Helical" evidence="3">
    <location>
        <begin position="186"/>
        <end position="209"/>
    </location>
</feature>
<comment type="caution">
    <text evidence="4">The sequence shown here is derived from an EMBL/GenBank/DDBJ whole genome shotgun (WGS) entry which is preliminary data.</text>
</comment>
<keyword evidence="3" id="KW-0472">Membrane</keyword>
<evidence type="ECO:0000256" key="3">
    <source>
        <dbReference type="SAM" id="Phobius"/>
    </source>
</evidence>
<dbReference type="AlphaFoldDB" id="A0AAV6IF91"/>
<evidence type="ECO:0000256" key="1">
    <source>
        <dbReference type="SAM" id="Coils"/>
    </source>
</evidence>
<accession>A0AAV6IF91</accession>
<keyword evidence="3" id="KW-1133">Transmembrane helix</keyword>
<protein>
    <submittedName>
        <fullName evidence="4">Uncharacterized protein</fullName>
    </submittedName>
</protein>
<evidence type="ECO:0000313" key="4">
    <source>
        <dbReference type="EMBL" id="KAG5526097.1"/>
    </source>
</evidence>
<evidence type="ECO:0000256" key="2">
    <source>
        <dbReference type="SAM" id="MobiDB-lite"/>
    </source>
</evidence>
<feature type="transmembrane region" description="Helical" evidence="3">
    <location>
        <begin position="35"/>
        <end position="60"/>
    </location>
</feature>
<dbReference type="PANTHER" id="PTHR34965">
    <property type="entry name" value="OS07G0118300 PROTEIN"/>
    <property type="match status" value="1"/>
</dbReference>
<proteinExistence type="predicted"/>
<keyword evidence="5" id="KW-1185">Reference proteome</keyword>
<evidence type="ECO:0000313" key="5">
    <source>
        <dbReference type="Proteomes" id="UP000823749"/>
    </source>
</evidence>
<dbReference type="EMBL" id="JACTNZ010000011">
    <property type="protein sequence ID" value="KAG5526097.1"/>
    <property type="molecule type" value="Genomic_DNA"/>
</dbReference>
<feature type="transmembrane region" description="Helical" evidence="3">
    <location>
        <begin position="72"/>
        <end position="91"/>
    </location>
</feature>
<organism evidence="4 5">
    <name type="scientific">Rhododendron griersonianum</name>
    <dbReference type="NCBI Taxonomy" id="479676"/>
    <lineage>
        <taxon>Eukaryota</taxon>
        <taxon>Viridiplantae</taxon>
        <taxon>Streptophyta</taxon>
        <taxon>Embryophyta</taxon>
        <taxon>Tracheophyta</taxon>
        <taxon>Spermatophyta</taxon>
        <taxon>Magnoliopsida</taxon>
        <taxon>eudicotyledons</taxon>
        <taxon>Gunneridae</taxon>
        <taxon>Pentapetalae</taxon>
        <taxon>asterids</taxon>
        <taxon>Ericales</taxon>
        <taxon>Ericaceae</taxon>
        <taxon>Ericoideae</taxon>
        <taxon>Rhodoreae</taxon>
        <taxon>Rhododendron</taxon>
    </lineage>
</organism>
<feature type="coiled-coil region" evidence="1">
    <location>
        <begin position="213"/>
        <end position="247"/>
    </location>
</feature>
<keyword evidence="3" id="KW-0812">Transmembrane</keyword>
<feature type="region of interest" description="Disordered" evidence="2">
    <location>
        <begin position="1"/>
        <end position="25"/>
    </location>
</feature>
<reference evidence="4" key="1">
    <citation type="submission" date="2020-08" db="EMBL/GenBank/DDBJ databases">
        <title>Plant Genome Project.</title>
        <authorList>
            <person name="Zhang R.-G."/>
        </authorList>
    </citation>
    <scope>NUCLEOTIDE SEQUENCE</scope>
    <source>
        <strain evidence="4">WSP0</strain>
        <tissue evidence="4">Leaf</tissue>
    </source>
</reference>
<feature type="compositionally biased region" description="Polar residues" evidence="2">
    <location>
        <begin position="15"/>
        <end position="25"/>
    </location>
</feature>
<keyword evidence="1" id="KW-0175">Coiled coil</keyword>
<name>A0AAV6IF91_9ERIC</name>
<gene>
    <name evidence="4" type="ORF">RHGRI_032407</name>
</gene>
<feature type="compositionally biased region" description="Basic and acidic residues" evidence="2">
    <location>
        <begin position="1"/>
        <end position="14"/>
    </location>
</feature>
<dbReference type="PANTHER" id="PTHR34965:SF1">
    <property type="entry name" value="OS07G0118300 PROTEIN"/>
    <property type="match status" value="1"/>
</dbReference>